<dbReference type="AlphaFoldDB" id="A0A6L7HZA8"/>
<dbReference type="RefSeq" id="WP_160796647.1">
    <property type="nucleotide sequence ID" value="NZ_WRPA01000010.1"/>
</dbReference>
<evidence type="ECO:0000313" key="2">
    <source>
        <dbReference type="Proteomes" id="UP000474778"/>
    </source>
</evidence>
<sequence>MNMIKSFVNTAHLYRLGHEAEASVALRQCIDEMEKNYPEVIKRPTFGQIISPMLQAQERQDWLALADYLEYELPQLF</sequence>
<comment type="caution">
    <text evidence="1">The sequence shown here is derived from an EMBL/GenBank/DDBJ whole genome shotgun (WGS) entry which is preliminary data.</text>
</comment>
<protein>
    <recommendedName>
        <fullName evidence="3">Tetratricopeptide repeat protein</fullName>
    </recommendedName>
</protein>
<name>A0A6L7HZA8_9GAMM</name>
<accession>A0A6L7HZA8</accession>
<organism evidence="1 2">
    <name type="scientific">Shewanella insulae</name>
    <dbReference type="NCBI Taxonomy" id="2681496"/>
    <lineage>
        <taxon>Bacteria</taxon>
        <taxon>Pseudomonadati</taxon>
        <taxon>Pseudomonadota</taxon>
        <taxon>Gammaproteobacteria</taxon>
        <taxon>Alteromonadales</taxon>
        <taxon>Shewanellaceae</taxon>
        <taxon>Shewanella</taxon>
    </lineage>
</organism>
<dbReference type="EMBL" id="WRPA01000010">
    <property type="protein sequence ID" value="MXR69483.1"/>
    <property type="molecule type" value="Genomic_DNA"/>
</dbReference>
<proteinExistence type="predicted"/>
<evidence type="ECO:0008006" key="3">
    <source>
        <dbReference type="Google" id="ProtNLM"/>
    </source>
</evidence>
<evidence type="ECO:0000313" key="1">
    <source>
        <dbReference type="EMBL" id="MXR69483.1"/>
    </source>
</evidence>
<keyword evidence="2" id="KW-1185">Reference proteome</keyword>
<reference evidence="1 2" key="1">
    <citation type="submission" date="2019-12" db="EMBL/GenBank/DDBJ databases">
        <title>Shewanella insulae sp. nov., isolated from a tidal flat.</title>
        <authorList>
            <person name="Yoon J.-H."/>
        </authorList>
    </citation>
    <scope>NUCLEOTIDE SEQUENCE [LARGE SCALE GENOMIC DNA]</scope>
    <source>
        <strain evidence="1 2">JBTF-M18</strain>
    </source>
</reference>
<dbReference type="Proteomes" id="UP000474778">
    <property type="component" value="Unassembled WGS sequence"/>
</dbReference>
<gene>
    <name evidence="1" type="ORF">GNT65_12505</name>
</gene>